<evidence type="ECO:0000313" key="1">
    <source>
        <dbReference type="EMBL" id="KAI8685223.1"/>
    </source>
</evidence>
<evidence type="ECO:0000313" key="2">
    <source>
        <dbReference type="Proteomes" id="UP001065298"/>
    </source>
</evidence>
<organism evidence="1 2">
    <name type="scientific">Fusarium keratoplasticum</name>
    <dbReference type="NCBI Taxonomy" id="1328300"/>
    <lineage>
        <taxon>Eukaryota</taxon>
        <taxon>Fungi</taxon>
        <taxon>Dikarya</taxon>
        <taxon>Ascomycota</taxon>
        <taxon>Pezizomycotina</taxon>
        <taxon>Sordariomycetes</taxon>
        <taxon>Hypocreomycetidae</taxon>
        <taxon>Hypocreales</taxon>
        <taxon>Nectriaceae</taxon>
        <taxon>Fusarium</taxon>
        <taxon>Fusarium solani species complex</taxon>
    </lineage>
</organism>
<accession>A0ACC0RIA1</accession>
<proteinExistence type="predicted"/>
<gene>
    <name evidence="1" type="ORF">NCS57_00191000</name>
</gene>
<sequence>MADPSKPGVSFGITGIPAENVEHRTKDIPYAPGMPLRREISTLAKPKEPKDERQWTLYVLALERFKNLPVDEKLSYFQVAGIHAYPQLTWDEGEPSKKGGFYCTHGQLTFSTWHRVYMLLFEQLVWKHMKVIIEEWKLEKDEDSIWREAADTWRLPYWDWARRQVYAETFALPEVLTMATVKIFPPKSKAELYEEKYPNPLYGFDNPEKDKETGDPLPFGKMPKGKEKYNINDNQKDKNPIPNKPASDRVLPWSLTNSTGRWAIQIKPGKMYTGLDGVNNFMAANRFFGASAIGKVAPRWVRHNPGNLSEKVNRMMTDYTWGLFASTKWRAEHRKDSNNFSSLEAIHNTVHGVTGGTDFDTGVGHMSAVPVAAFDPIFWLHHCQIDRLLAMWQSLNWKRWWDESADKHPVDPDLPGEAAPPRRDIAPNEDLKPFHRHDGKPEYWNSDDCRDWTKLGYQYDDLVPHPDAVKDGYLDEEHYKTDLLAYVNSTYPGAALAVSKIRGPGIETPDGLSDKKGAPFPDYVINVVYDRYALGGISYSIKFWLGGPSNEPQTNEVEENYIGEVFTFTGSFSSAGGCENCRRQAEEGALSFDQVPITIPLLGHIFDKAKDHPIENLTDKEVEEYLKLHLGWTYVQHGGHKLNPEEFPKTEISVMKGQGVPQYTEPEQKLEAELVSIATMSVASLDSLPVNPVANLSQATIDEPKSRALPPTYSQYEPIYDATDGKTGGLNRPS</sequence>
<comment type="caution">
    <text evidence="1">The sequence shown here is derived from an EMBL/GenBank/DDBJ whole genome shotgun (WGS) entry which is preliminary data.</text>
</comment>
<protein>
    <submittedName>
        <fullName evidence="1">Tyrosinase</fullName>
    </submittedName>
</protein>
<keyword evidence="2" id="KW-1185">Reference proteome</keyword>
<reference evidence="1" key="1">
    <citation type="submission" date="2022-06" db="EMBL/GenBank/DDBJ databases">
        <title>Fusarium solani species complex genomes reveal bases of compartmentalisation and animal pathogenesis.</title>
        <authorList>
            <person name="Tsai I.J."/>
        </authorList>
    </citation>
    <scope>NUCLEOTIDE SEQUENCE</scope>
    <source>
        <strain evidence="1">Fu6.1</strain>
    </source>
</reference>
<dbReference type="Proteomes" id="UP001065298">
    <property type="component" value="Chromosome 1"/>
</dbReference>
<dbReference type="EMBL" id="CM046503">
    <property type="protein sequence ID" value="KAI8685223.1"/>
    <property type="molecule type" value="Genomic_DNA"/>
</dbReference>
<name>A0ACC0RIA1_9HYPO</name>